<dbReference type="Pfam" id="PF00512">
    <property type="entry name" value="HisKA"/>
    <property type="match status" value="1"/>
</dbReference>
<dbReference type="SMART" id="SM00091">
    <property type="entry name" value="PAS"/>
    <property type="match status" value="2"/>
</dbReference>
<dbReference type="Proteomes" id="UP001430455">
    <property type="component" value="Unassembled WGS sequence"/>
</dbReference>
<proteinExistence type="predicted"/>
<dbReference type="AlphaFoldDB" id="A0AAW4PBS9"/>
<feature type="domain" description="PAC" evidence="8">
    <location>
        <begin position="410"/>
        <end position="462"/>
    </location>
</feature>
<name>A0AAW4PBS9_9EURY</name>
<feature type="domain" description="PAS" evidence="7">
    <location>
        <begin position="92"/>
        <end position="162"/>
    </location>
</feature>
<dbReference type="SUPFAM" id="SSF47384">
    <property type="entry name" value="Homodimeric domain of signal transducing histidine kinase"/>
    <property type="match status" value="1"/>
</dbReference>
<dbReference type="PROSITE" id="PS50113">
    <property type="entry name" value="PAC"/>
    <property type="match status" value="2"/>
</dbReference>
<dbReference type="Pfam" id="PF08447">
    <property type="entry name" value="PAS_3"/>
    <property type="match status" value="1"/>
</dbReference>
<dbReference type="SMART" id="SM00387">
    <property type="entry name" value="HATPase_c"/>
    <property type="match status" value="1"/>
</dbReference>
<dbReference type="EC" id="2.7.13.3" evidence="2"/>
<comment type="caution">
    <text evidence="9">The sequence shown here is derived from an EMBL/GenBank/DDBJ whole genome shotgun (WGS) entry which is preliminary data.</text>
</comment>
<dbReference type="PROSITE" id="PS50109">
    <property type="entry name" value="HIS_KIN"/>
    <property type="match status" value="1"/>
</dbReference>
<dbReference type="CDD" id="cd00075">
    <property type="entry name" value="HATPase"/>
    <property type="match status" value="1"/>
</dbReference>
<dbReference type="SUPFAM" id="SSF55874">
    <property type="entry name" value="ATPase domain of HSP90 chaperone/DNA topoisomerase II/histidine kinase"/>
    <property type="match status" value="1"/>
</dbReference>
<dbReference type="Gene3D" id="1.10.287.130">
    <property type="match status" value="1"/>
</dbReference>
<dbReference type="Pfam" id="PF08448">
    <property type="entry name" value="PAS_4"/>
    <property type="match status" value="2"/>
</dbReference>
<feature type="domain" description="Histidine kinase" evidence="6">
    <location>
        <begin position="473"/>
        <end position="663"/>
    </location>
</feature>
<dbReference type="InterPro" id="IPR036097">
    <property type="entry name" value="HisK_dim/P_sf"/>
</dbReference>
<dbReference type="InterPro" id="IPR036890">
    <property type="entry name" value="HATPase_C_sf"/>
</dbReference>
<evidence type="ECO:0000256" key="5">
    <source>
        <dbReference type="ARBA" id="ARBA00022777"/>
    </source>
</evidence>
<dbReference type="Pfam" id="PF02518">
    <property type="entry name" value="HATPase_c"/>
    <property type="match status" value="1"/>
</dbReference>
<evidence type="ECO:0000259" key="7">
    <source>
        <dbReference type="PROSITE" id="PS50112"/>
    </source>
</evidence>
<keyword evidence="3" id="KW-0597">Phosphoprotein</keyword>
<dbReference type="InterPro" id="IPR052162">
    <property type="entry name" value="Sensor_kinase/Photoreceptor"/>
</dbReference>
<accession>A0AAW4PBS9</accession>
<dbReference type="Gene3D" id="3.30.450.20">
    <property type="entry name" value="PAS domain"/>
    <property type="match status" value="3"/>
</dbReference>
<keyword evidence="4" id="KW-0808">Transferase</keyword>
<dbReference type="InterPro" id="IPR005467">
    <property type="entry name" value="His_kinase_dom"/>
</dbReference>
<evidence type="ECO:0000259" key="6">
    <source>
        <dbReference type="PROSITE" id="PS50109"/>
    </source>
</evidence>
<dbReference type="InterPro" id="IPR013655">
    <property type="entry name" value="PAS_fold_3"/>
</dbReference>
<dbReference type="InterPro" id="IPR000700">
    <property type="entry name" value="PAS-assoc_C"/>
</dbReference>
<dbReference type="CDD" id="cd00130">
    <property type="entry name" value="PAS"/>
    <property type="match status" value="2"/>
</dbReference>
<dbReference type="SUPFAM" id="SSF55785">
    <property type="entry name" value="PYP-like sensor domain (PAS domain)"/>
    <property type="match status" value="3"/>
</dbReference>
<dbReference type="InterPro" id="IPR013656">
    <property type="entry name" value="PAS_4"/>
</dbReference>
<protein>
    <recommendedName>
        <fullName evidence="2">histidine kinase</fullName>
        <ecNumber evidence="2">2.7.13.3</ecNumber>
    </recommendedName>
</protein>
<gene>
    <name evidence="9" type="ORF">EGH23_08610</name>
</gene>
<keyword evidence="10" id="KW-1185">Reference proteome</keyword>
<evidence type="ECO:0000256" key="2">
    <source>
        <dbReference type="ARBA" id="ARBA00012438"/>
    </source>
</evidence>
<dbReference type="SMART" id="SM00388">
    <property type="entry name" value="HisKA"/>
    <property type="match status" value="1"/>
</dbReference>
<evidence type="ECO:0000256" key="4">
    <source>
        <dbReference type="ARBA" id="ARBA00022679"/>
    </source>
</evidence>
<dbReference type="Gene3D" id="3.30.565.10">
    <property type="entry name" value="Histidine kinase-like ATPase, C-terminal domain"/>
    <property type="match status" value="1"/>
</dbReference>
<dbReference type="NCBIfam" id="TIGR00229">
    <property type="entry name" value="sensory_box"/>
    <property type="match status" value="2"/>
</dbReference>
<feature type="domain" description="PAC" evidence="8">
    <location>
        <begin position="288"/>
        <end position="341"/>
    </location>
</feature>
<dbReference type="InterPro" id="IPR035965">
    <property type="entry name" value="PAS-like_dom_sf"/>
</dbReference>
<dbReference type="PROSITE" id="PS50112">
    <property type="entry name" value="PAS"/>
    <property type="match status" value="1"/>
</dbReference>
<dbReference type="InterPro" id="IPR003594">
    <property type="entry name" value="HATPase_dom"/>
</dbReference>
<comment type="catalytic activity">
    <reaction evidence="1">
        <text>ATP + protein L-histidine = ADP + protein N-phospho-L-histidine.</text>
        <dbReference type="EC" id="2.7.13.3"/>
    </reaction>
</comment>
<dbReference type="InterPro" id="IPR000014">
    <property type="entry name" value="PAS"/>
</dbReference>
<dbReference type="PANTHER" id="PTHR43304">
    <property type="entry name" value="PHYTOCHROME-LIKE PROTEIN CPH1"/>
    <property type="match status" value="1"/>
</dbReference>
<dbReference type="GO" id="GO:0000155">
    <property type="term" value="F:phosphorelay sensor kinase activity"/>
    <property type="evidence" value="ECO:0007669"/>
    <property type="project" value="InterPro"/>
</dbReference>
<evidence type="ECO:0000313" key="10">
    <source>
        <dbReference type="Proteomes" id="UP001430455"/>
    </source>
</evidence>
<dbReference type="PANTHER" id="PTHR43304:SF1">
    <property type="entry name" value="PAC DOMAIN-CONTAINING PROTEIN"/>
    <property type="match status" value="1"/>
</dbReference>
<keyword evidence="5" id="KW-0418">Kinase</keyword>
<sequence>MSPGRITSDDVLGACDAAGAAREPVTAGEVADQLGSHPDTVRNRLEELAGRGELRSKTVGEGQRVWWRPATESRSLGAVEEMLPEEAKHDHLTTELRDVFSRISDGFYALDTDWRFTYVNERAEALIDYRGEGLVGENVWEVFEWAADSKLKAEYHAAMETQEPTVFELYYPEPLDAWYEISAYPSETGLSVYFRDISERKSQTRALREREEQLSRLMENVPGMVYRCRNERGWPMEFVSDACRDLTGYAPDAVERGDVVWGEDVIVDADREAVWEGIQTAVTDREPFSNTYRIETVDGERRWVRNHGRGVFDDDGGELVMLEGIISDITTQRERERELEEHRSWYRTLVENFPNGAVALVNRDLRYVTFGGTPEGDSGVTRTELEGELLRDALPAELADVVVPHYRAALDGEISAFEESVGDETYQFHFHPVRDDDGEVFAALGLSQDVTDRRAYQRQLEQSNERLESFASMLAHELRNPVAIGQIYAQQLSSQPDSDAVEYVVEAFDRIEDMINVMLVLTRGEEAVSDRTTLRLLPVAQDVWEEIDTADGTLETDGDYTVAADETYLRHLLRNLFENALQHGGRDVTVRVGGLPTGFYVEDDGVGIPPDERDTVFQAGYTTAADGGGAGLGLAFVSELANAYDWEVDVIESEAGGARFELRDVDQERRT</sequence>
<dbReference type="EMBL" id="RKLT01000002">
    <property type="protein sequence ID" value="MBX0294935.1"/>
    <property type="molecule type" value="Genomic_DNA"/>
</dbReference>
<dbReference type="InterPro" id="IPR003661">
    <property type="entry name" value="HisK_dim/P_dom"/>
</dbReference>
<evidence type="ECO:0000256" key="3">
    <source>
        <dbReference type="ARBA" id="ARBA00022553"/>
    </source>
</evidence>
<dbReference type="RefSeq" id="WP_220579589.1">
    <property type="nucleotide sequence ID" value="NZ_RKLT01000002.1"/>
</dbReference>
<organism evidence="9 10">
    <name type="scientific">Haloarcula nitratireducens</name>
    <dbReference type="NCBI Taxonomy" id="2487749"/>
    <lineage>
        <taxon>Archaea</taxon>
        <taxon>Methanobacteriati</taxon>
        <taxon>Methanobacteriota</taxon>
        <taxon>Stenosarchaea group</taxon>
        <taxon>Halobacteria</taxon>
        <taxon>Halobacteriales</taxon>
        <taxon>Haloarculaceae</taxon>
        <taxon>Haloarcula</taxon>
    </lineage>
</organism>
<evidence type="ECO:0000256" key="1">
    <source>
        <dbReference type="ARBA" id="ARBA00000085"/>
    </source>
</evidence>
<evidence type="ECO:0000313" key="9">
    <source>
        <dbReference type="EMBL" id="MBX0294935.1"/>
    </source>
</evidence>
<dbReference type="CDD" id="cd00082">
    <property type="entry name" value="HisKA"/>
    <property type="match status" value="1"/>
</dbReference>
<reference evidence="9 10" key="1">
    <citation type="submission" date="2021-06" db="EMBL/GenBank/DDBJ databases">
        <title>Halomicroarcula sp. a new haloarchaeum isolated from saline soil.</title>
        <authorList>
            <person name="Duran-Viseras A."/>
            <person name="Sanchez-Porro C."/>
            <person name="Ventosa A."/>
        </authorList>
    </citation>
    <scope>NUCLEOTIDE SEQUENCE [LARGE SCALE GENOMIC DNA]</scope>
    <source>
        <strain evidence="9 10">F27</strain>
    </source>
</reference>
<evidence type="ECO:0000259" key="8">
    <source>
        <dbReference type="PROSITE" id="PS50113"/>
    </source>
</evidence>